<evidence type="ECO:0000256" key="14">
    <source>
        <dbReference type="SAM" id="MobiDB-lite"/>
    </source>
</evidence>
<comment type="function">
    <text evidence="12 13">Catalyzes the 2-thiolation of uridine at the wobble position (U34) of tRNA, leading to the formation of s(2)U34.</text>
</comment>
<feature type="active site" description="Nucleophile" evidence="13">
    <location>
        <position position="107"/>
    </location>
</feature>
<dbReference type="Pfam" id="PF20258">
    <property type="entry name" value="tRNA_Me_trans_C"/>
    <property type="match status" value="1"/>
</dbReference>
<keyword evidence="6 13" id="KW-0547">Nucleotide-binding</keyword>
<dbReference type="InterPro" id="IPR046885">
    <property type="entry name" value="MnmA-like_C"/>
</dbReference>
<dbReference type="InterPro" id="IPR004506">
    <property type="entry name" value="MnmA-like"/>
</dbReference>
<dbReference type="InterPro" id="IPR014729">
    <property type="entry name" value="Rossmann-like_a/b/a_fold"/>
</dbReference>
<feature type="binding site" evidence="13">
    <location>
        <position position="131"/>
    </location>
    <ligand>
        <name>ATP</name>
        <dbReference type="ChEBI" id="CHEBI:30616"/>
    </ligand>
</feature>
<dbReference type="FunFam" id="2.30.30.280:FF:000001">
    <property type="entry name" value="tRNA-specific 2-thiouridylase MnmA"/>
    <property type="match status" value="1"/>
</dbReference>
<dbReference type="SUPFAM" id="SSF52402">
    <property type="entry name" value="Adenine nucleotide alpha hydrolases-like"/>
    <property type="match status" value="1"/>
</dbReference>
<comment type="catalytic activity">
    <reaction evidence="10">
        <text>5-taurinomethyluridine(34) in tRNA + S-sulfanyl-L-cysteinyl-[protein] + AH2 + ATP = 5-taurinomethyl-2-thiouridine(34) in tRNA + L-cysteinyl-[protein] + A + AMP + diphosphate + H(+)</text>
        <dbReference type="Rhea" id="RHEA:47040"/>
        <dbReference type="Rhea" id="RHEA-COMP:10131"/>
        <dbReference type="Rhea" id="RHEA-COMP:11726"/>
        <dbReference type="Rhea" id="RHEA-COMP:11732"/>
        <dbReference type="Rhea" id="RHEA-COMP:11733"/>
        <dbReference type="ChEBI" id="CHEBI:13193"/>
        <dbReference type="ChEBI" id="CHEBI:15378"/>
        <dbReference type="ChEBI" id="CHEBI:17499"/>
        <dbReference type="ChEBI" id="CHEBI:29950"/>
        <dbReference type="ChEBI" id="CHEBI:30616"/>
        <dbReference type="ChEBI" id="CHEBI:33019"/>
        <dbReference type="ChEBI" id="CHEBI:61963"/>
        <dbReference type="ChEBI" id="CHEBI:87171"/>
        <dbReference type="ChEBI" id="CHEBI:87172"/>
        <dbReference type="ChEBI" id="CHEBI:456215"/>
        <dbReference type="EC" id="2.8.1.14"/>
    </reaction>
</comment>
<dbReference type="RefSeq" id="WP_082743228.1">
    <property type="nucleotide sequence ID" value="NZ_CAJTBG010000042.1"/>
</dbReference>
<evidence type="ECO:0000313" key="17">
    <source>
        <dbReference type="EMBL" id="AMK53983.1"/>
    </source>
</evidence>
<dbReference type="Gene3D" id="2.30.30.280">
    <property type="entry name" value="Adenine nucleotide alpha hydrolases-like domains"/>
    <property type="match status" value="1"/>
</dbReference>
<evidence type="ECO:0000313" key="18">
    <source>
        <dbReference type="Proteomes" id="UP000069771"/>
    </source>
</evidence>
<dbReference type="GO" id="GO:0002143">
    <property type="term" value="P:tRNA wobble position uridine thiolation"/>
    <property type="evidence" value="ECO:0007669"/>
    <property type="project" value="TreeGrafter"/>
</dbReference>
<dbReference type="Gene3D" id="3.40.50.620">
    <property type="entry name" value="HUPs"/>
    <property type="match status" value="1"/>
</dbReference>
<keyword evidence="5 13" id="KW-0819">tRNA processing</keyword>
<feature type="binding site" evidence="13">
    <location>
        <position position="32"/>
    </location>
    <ligand>
        <name>ATP</name>
        <dbReference type="ChEBI" id="CHEBI:30616"/>
    </ligand>
</feature>
<dbReference type="PANTHER" id="PTHR11933">
    <property type="entry name" value="TRNA 5-METHYLAMINOMETHYL-2-THIOURIDYLATE -METHYLTRANSFERASE"/>
    <property type="match status" value="1"/>
</dbReference>
<evidence type="ECO:0000256" key="10">
    <source>
        <dbReference type="ARBA" id="ARBA00049564"/>
    </source>
</evidence>
<dbReference type="KEGG" id="fro:AALO17_08490"/>
<feature type="region of interest" description="Interaction with tRNA" evidence="13">
    <location>
        <begin position="153"/>
        <end position="155"/>
    </location>
</feature>
<evidence type="ECO:0000256" key="12">
    <source>
        <dbReference type="ARBA" id="ARBA00056575"/>
    </source>
</evidence>
<dbReference type="GO" id="GO:0061708">
    <property type="term" value="F:tRNA-5-taurinomethyluridine 2-sulfurtransferase"/>
    <property type="evidence" value="ECO:0007669"/>
    <property type="project" value="UniProtKB-EC"/>
</dbReference>
<dbReference type="Pfam" id="PF20259">
    <property type="entry name" value="tRNA_Me_trans_M"/>
    <property type="match status" value="1"/>
</dbReference>
<evidence type="ECO:0000256" key="3">
    <source>
        <dbReference type="ARBA" id="ARBA00022555"/>
    </source>
</evidence>
<dbReference type="EC" id="2.8.1.13" evidence="13"/>
<reference evidence="17 18" key="1">
    <citation type="journal article" date="2016" name="Gut Pathog.">
        <title>Whole genome sequencing of "Faecalibaculum rodentium" ALO17, isolated from C57BL/6J laboratory mouse feces.</title>
        <authorList>
            <person name="Lim S."/>
            <person name="Chang D.H."/>
            <person name="Ahn S."/>
            <person name="Kim B.C."/>
        </authorList>
    </citation>
    <scope>NUCLEOTIDE SEQUENCE [LARGE SCALE GENOMIC DNA]</scope>
    <source>
        <strain evidence="17 18">Alo17</strain>
    </source>
</reference>
<dbReference type="AlphaFoldDB" id="A0A140DTK6"/>
<evidence type="ECO:0000259" key="15">
    <source>
        <dbReference type="Pfam" id="PF20258"/>
    </source>
</evidence>
<dbReference type="Proteomes" id="UP000069771">
    <property type="component" value="Chromosome"/>
</dbReference>
<feature type="region of interest" description="Interaction with tRNA" evidence="13">
    <location>
        <begin position="313"/>
        <end position="314"/>
    </location>
</feature>
<dbReference type="HAMAP" id="MF_00144">
    <property type="entry name" value="tRNA_thiouridyl_MnmA"/>
    <property type="match status" value="1"/>
</dbReference>
<feature type="region of interest" description="Disordered" evidence="14">
    <location>
        <begin position="380"/>
        <end position="403"/>
    </location>
</feature>
<protein>
    <recommendedName>
        <fullName evidence="13">tRNA-specific 2-thiouridylase MnmA</fullName>
        <ecNumber evidence="13">2.8.1.13</ecNumber>
    </recommendedName>
</protein>
<comment type="function">
    <text evidence="1">Catalyzes the 2-thiolation of uridine at the wobble position (U34) of mitochondrial tRNA(Lys), tRNA(Glu) and tRNA(Gln). Required for the formation of 5-taurinomethyl-2-thiouridine (tm5s2U) of mitochondrial tRNA(Lys), tRNA(Glu), and tRNA(Gln) at the wobble position. ATP is required to activate the C2 atom of the wobble base.</text>
</comment>
<dbReference type="PATRIC" id="fig|1702221.3.peg.822"/>
<dbReference type="EMBL" id="CP011391">
    <property type="protein sequence ID" value="AMK53983.1"/>
    <property type="molecule type" value="Genomic_DNA"/>
</dbReference>
<keyword evidence="13" id="KW-0963">Cytoplasm</keyword>
<evidence type="ECO:0000256" key="8">
    <source>
        <dbReference type="ARBA" id="ARBA00022884"/>
    </source>
</evidence>
<dbReference type="OrthoDB" id="9800696at2"/>
<evidence type="ECO:0000256" key="11">
    <source>
        <dbReference type="ARBA" id="ARBA00051542"/>
    </source>
</evidence>
<dbReference type="GO" id="GO:0000049">
    <property type="term" value="F:tRNA binding"/>
    <property type="evidence" value="ECO:0007669"/>
    <property type="project" value="UniProtKB-KW"/>
</dbReference>
<dbReference type="Pfam" id="PF03054">
    <property type="entry name" value="tRNA_Me_trans"/>
    <property type="match status" value="1"/>
</dbReference>
<dbReference type="PANTHER" id="PTHR11933:SF5">
    <property type="entry name" value="MITOCHONDRIAL TRNA-SPECIFIC 2-THIOURIDYLASE 1"/>
    <property type="match status" value="1"/>
</dbReference>
<evidence type="ECO:0000256" key="2">
    <source>
        <dbReference type="ARBA" id="ARBA00006191"/>
    </source>
</evidence>
<feature type="active site" description="Cysteine persulfide intermediate" evidence="13">
    <location>
        <position position="204"/>
    </location>
</feature>
<proteinExistence type="inferred from homology"/>
<evidence type="ECO:0000256" key="4">
    <source>
        <dbReference type="ARBA" id="ARBA00022679"/>
    </source>
</evidence>
<keyword evidence="7 13" id="KW-0067">ATP-binding</keyword>
<comment type="similarity">
    <text evidence="2 13">Belongs to the MnmA/TRMU family.</text>
</comment>
<dbReference type="CDD" id="cd01998">
    <property type="entry name" value="MnmA_TRMU-like"/>
    <property type="match status" value="1"/>
</dbReference>
<organism evidence="17 18">
    <name type="scientific">Faecalibaculum rodentium</name>
    <dbReference type="NCBI Taxonomy" id="1702221"/>
    <lineage>
        <taxon>Bacteria</taxon>
        <taxon>Bacillati</taxon>
        <taxon>Bacillota</taxon>
        <taxon>Erysipelotrichia</taxon>
        <taxon>Erysipelotrichales</taxon>
        <taxon>Erysipelotrichaceae</taxon>
        <taxon>Faecalibaculum</taxon>
    </lineage>
</organism>
<feature type="region of interest" description="Interaction with target base in tRNA" evidence="13">
    <location>
        <begin position="102"/>
        <end position="104"/>
    </location>
</feature>
<dbReference type="NCBIfam" id="NF001138">
    <property type="entry name" value="PRK00143.1"/>
    <property type="match status" value="1"/>
</dbReference>
<dbReference type="NCBIfam" id="TIGR00420">
    <property type="entry name" value="trmU"/>
    <property type="match status" value="1"/>
</dbReference>
<evidence type="ECO:0000256" key="1">
    <source>
        <dbReference type="ARBA" id="ARBA00003986"/>
    </source>
</evidence>
<sequence length="403" mass="45448">MKVLVGLSGGVDSAVAAWKLMQEGHDVTCCFMRNWDSLTNADIEGNPDLTNDICPQEQDYNDARAVADHLGLKLLRADFIQEYWDHVFQTFLKEYERGRTPNPDILCNKYIKFDSFFDFATSQGFEAVATGHYANNRQEDGFVWLTRAQDRNKDQTYFLCQVPENKIARTLFPIGGLTKPEVRRIAEALRLESVASKKDSTGICFIGERNFRLFLSNYLPMKPGPIVDIDSGNVLGEHQGVLYYTVGQRKGLNITAHKGPWFVAGKDVSRNELYVCHVDHQDWLLSDACLVEDINWIVPDDWNIPEKLTAKFRYRQPDQEVQVTCLDKTTALVKYPQGIRSVTAGQEAVFYDGDRCLGGGTIEEVFWNGRSVQQTIASALNRSDASGYPDPNGNSPEPEETHA</sequence>
<dbReference type="GO" id="GO:0103016">
    <property type="term" value="F:tRNA-uridine 2-sulfurtransferase activity"/>
    <property type="evidence" value="ECO:0007669"/>
    <property type="project" value="UniProtKB-EC"/>
</dbReference>
<dbReference type="InterPro" id="IPR023382">
    <property type="entry name" value="MnmA-like_central_sf"/>
</dbReference>
<keyword evidence="8 13" id="KW-0694">RNA-binding</keyword>
<dbReference type="STRING" id="1702221.AALO17_08490"/>
<evidence type="ECO:0000256" key="7">
    <source>
        <dbReference type="ARBA" id="ARBA00022840"/>
    </source>
</evidence>
<keyword evidence="3 13" id="KW-0820">tRNA-binding</keyword>
<feature type="site" description="Interaction with tRNA" evidence="13">
    <location>
        <position position="132"/>
    </location>
</feature>
<name>A0A140DTK6_9FIRM</name>
<accession>A0A140DTK6</accession>
<comment type="subcellular location">
    <subcellularLocation>
        <location evidence="13">Cytoplasm</location>
    </subcellularLocation>
</comment>
<evidence type="ECO:0000256" key="5">
    <source>
        <dbReference type="ARBA" id="ARBA00022694"/>
    </source>
</evidence>
<feature type="domain" description="tRNA-specific 2-thiouridylase MnmA-like C-terminal" evidence="15">
    <location>
        <begin position="287"/>
        <end position="362"/>
    </location>
</feature>
<keyword evidence="9 13" id="KW-1015">Disulfide bond</keyword>
<evidence type="ECO:0000256" key="9">
    <source>
        <dbReference type="ARBA" id="ARBA00023157"/>
    </source>
</evidence>
<dbReference type="InterPro" id="IPR046884">
    <property type="entry name" value="MnmA-like_central"/>
</dbReference>
<dbReference type="Gene3D" id="2.40.30.10">
    <property type="entry name" value="Translation factors"/>
    <property type="match status" value="1"/>
</dbReference>
<dbReference type="GO" id="GO:0005524">
    <property type="term" value="F:ATP binding"/>
    <property type="evidence" value="ECO:0007669"/>
    <property type="project" value="UniProtKB-KW"/>
</dbReference>
<comment type="catalytic activity">
    <reaction evidence="11 13">
        <text>S-sulfanyl-L-cysteinyl-[protein] + uridine(34) in tRNA + AH2 + ATP = 2-thiouridine(34) in tRNA + L-cysteinyl-[protein] + A + AMP + diphosphate + H(+)</text>
        <dbReference type="Rhea" id="RHEA:47032"/>
        <dbReference type="Rhea" id="RHEA-COMP:10131"/>
        <dbReference type="Rhea" id="RHEA-COMP:11726"/>
        <dbReference type="Rhea" id="RHEA-COMP:11727"/>
        <dbReference type="Rhea" id="RHEA-COMP:11728"/>
        <dbReference type="ChEBI" id="CHEBI:13193"/>
        <dbReference type="ChEBI" id="CHEBI:15378"/>
        <dbReference type="ChEBI" id="CHEBI:17499"/>
        <dbReference type="ChEBI" id="CHEBI:29950"/>
        <dbReference type="ChEBI" id="CHEBI:30616"/>
        <dbReference type="ChEBI" id="CHEBI:33019"/>
        <dbReference type="ChEBI" id="CHEBI:61963"/>
        <dbReference type="ChEBI" id="CHEBI:65315"/>
        <dbReference type="ChEBI" id="CHEBI:87170"/>
        <dbReference type="ChEBI" id="CHEBI:456215"/>
        <dbReference type="EC" id="2.8.1.13"/>
    </reaction>
</comment>
<evidence type="ECO:0000256" key="6">
    <source>
        <dbReference type="ARBA" id="ARBA00022741"/>
    </source>
</evidence>
<evidence type="ECO:0000256" key="13">
    <source>
        <dbReference type="HAMAP-Rule" id="MF_00144"/>
    </source>
</evidence>
<dbReference type="GO" id="GO:0005737">
    <property type="term" value="C:cytoplasm"/>
    <property type="evidence" value="ECO:0007669"/>
    <property type="project" value="UniProtKB-SubCell"/>
</dbReference>
<feature type="binding site" evidence="13">
    <location>
        <begin position="6"/>
        <end position="13"/>
    </location>
    <ligand>
        <name>ATP</name>
        <dbReference type="ChEBI" id="CHEBI:30616"/>
    </ligand>
</feature>
<evidence type="ECO:0000259" key="16">
    <source>
        <dbReference type="Pfam" id="PF20259"/>
    </source>
</evidence>
<gene>
    <name evidence="13" type="primary">mnmA</name>
    <name evidence="17" type="ORF">AALO17_08490</name>
</gene>
<feature type="disulfide bond" description="Alternate" evidence="13">
    <location>
        <begin position="107"/>
        <end position="204"/>
    </location>
</feature>
<keyword evidence="18" id="KW-1185">Reference proteome</keyword>
<feature type="domain" description="tRNA-specific 2-thiouridylase MnmA-like central" evidence="16">
    <location>
        <begin position="214"/>
        <end position="277"/>
    </location>
</feature>
<dbReference type="GeneID" id="78477650"/>
<dbReference type="FunFam" id="3.40.50.620:FF:000104">
    <property type="entry name" value="Mitochondrial tRNA-specific 2-thiouridylase 1"/>
    <property type="match status" value="1"/>
</dbReference>
<keyword evidence="4 13" id="KW-0808">Transferase</keyword>
<feature type="site" description="Interaction with tRNA" evidence="13">
    <location>
        <position position="346"/>
    </location>
</feature>